<evidence type="ECO:0000256" key="3">
    <source>
        <dbReference type="ARBA" id="ARBA00022840"/>
    </source>
</evidence>
<dbReference type="SMART" id="SM00796">
    <property type="entry name" value="AHS1"/>
    <property type="match status" value="1"/>
</dbReference>
<dbReference type="InterPro" id="IPR010016">
    <property type="entry name" value="PxpB"/>
</dbReference>
<dbReference type="EMBL" id="JAKIKT010000001">
    <property type="protein sequence ID" value="MCL2912295.1"/>
    <property type="molecule type" value="Genomic_DNA"/>
</dbReference>
<dbReference type="Gene3D" id="3.30.1360.40">
    <property type="match status" value="1"/>
</dbReference>
<dbReference type="Proteomes" id="UP001202831">
    <property type="component" value="Unassembled WGS sequence"/>
</dbReference>
<sequence length="236" mass="25527">MSQSPNAPEVIQIGEAQLLVRFAEAIDTALPARIAALSTSLKQRFGNALLELVPSYTTLLIEYHPLKLSPLELSTSIPTLWIQAQAVESVGTLHRLPVLYGSRYGPDLAALAQAKGLSPEEVIKLHTGRRYTICAIGFAPGFAFLGEVDNAIRHPRHSAPRLSIPKGSVGIAEAQTAVYPDASPGGWQIIGNCPLTLFNPDNEPMTPFIAGDSVEFYQVTEEQFIELGGEPCPVWK</sequence>
<gene>
    <name evidence="5" type="primary">pxpB</name>
    <name evidence="5" type="ORF">L2725_00615</name>
</gene>
<protein>
    <submittedName>
        <fullName evidence="5">5-oxoprolinase subunit PxpB</fullName>
        <ecNumber evidence="5">3.5.2.9</ecNumber>
    </submittedName>
</protein>
<comment type="caution">
    <text evidence="5">The sequence shown here is derived from an EMBL/GenBank/DDBJ whole genome shotgun (WGS) entry which is preliminary data.</text>
</comment>
<dbReference type="SUPFAM" id="SSF50891">
    <property type="entry name" value="Cyclophilin-like"/>
    <property type="match status" value="1"/>
</dbReference>
<dbReference type="SUPFAM" id="SSF160467">
    <property type="entry name" value="PH0987 N-terminal domain-like"/>
    <property type="match status" value="1"/>
</dbReference>
<keyword evidence="3" id="KW-0067">ATP-binding</keyword>
<keyword evidence="1" id="KW-0547">Nucleotide-binding</keyword>
<dbReference type="PANTHER" id="PTHR34698">
    <property type="entry name" value="5-OXOPROLINASE SUBUNIT B"/>
    <property type="match status" value="1"/>
</dbReference>
<dbReference type="NCBIfam" id="TIGR00370">
    <property type="entry name" value="5-oxoprolinase subunit PxpB"/>
    <property type="match status" value="1"/>
</dbReference>
<organism evidence="5 6">
    <name type="scientific">Shewanella corallii</name>
    <dbReference type="NCBI Taxonomy" id="560080"/>
    <lineage>
        <taxon>Bacteria</taxon>
        <taxon>Pseudomonadati</taxon>
        <taxon>Pseudomonadota</taxon>
        <taxon>Gammaproteobacteria</taxon>
        <taxon>Alteromonadales</taxon>
        <taxon>Shewanellaceae</taxon>
        <taxon>Shewanella</taxon>
    </lineage>
</organism>
<evidence type="ECO:0000256" key="1">
    <source>
        <dbReference type="ARBA" id="ARBA00022741"/>
    </source>
</evidence>
<evidence type="ECO:0000259" key="4">
    <source>
        <dbReference type="SMART" id="SM00796"/>
    </source>
</evidence>
<dbReference type="PANTHER" id="PTHR34698:SF2">
    <property type="entry name" value="5-OXOPROLINASE SUBUNIT B"/>
    <property type="match status" value="1"/>
</dbReference>
<keyword evidence="2 5" id="KW-0378">Hydrolase</keyword>
<dbReference type="RefSeq" id="WP_249247084.1">
    <property type="nucleotide sequence ID" value="NZ_JAKIKT010000001.1"/>
</dbReference>
<proteinExistence type="predicted"/>
<name>A0ABT0N2E6_9GAMM</name>
<evidence type="ECO:0000313" key="5">
    <source>
        <dbReference type="EMBL" id="MCL2912295.1"/>
    </source>
</evidence>
<evidence type="ECO:0000256" key="2">
    <source>
        <dbReference type="ARBA" id="ARBA00022801"/>
    </source>
</evidence>
<dbReference type="InterPro" id="IPR003833">
    <property type="entry name" value="CT_C_D"/>
</dbReference>
<keyword evidence="6" id="KW-1185">Reference proteome</keyword>
<reference evidence="5 6" key="1">
    <citation type="submission" date="2022-01" db="EMBL/GenBank/DDBJ databases">
        <title>Whole genome-based taxonomy of the Shewanellaceae.</title>
        <authorList>
            <person name="Martin-Rodriguez A.J."/>
        </authorList>
    </citation>
    <scope>NUCLEOTIDE SEQUENCE [LARGE SCALE GENOMIC DNA]</scope>
    <source>
        <strain evidence="5 6">DSM 21332</strain>
    </source>
</reference>
<feature type="domain" description="Carboxyltransferase" evidence="4">
    <location>
        <begin position="8"/>
        <end position="208"/>
    </location>
</feature>
<dbReference type="Gene3D" id="2.40.100.10">
    <property type="entry name" value="Cyclophilin-like"/>
    <property type="match status" value="1"/>
</dbReference>
<accession>A0ABT0N2E6</accession>
<evidence type="ECO:0000313" key="6">
    <source>
        <dbReference type="Proteomes" id="UP001202831"/>
    </source>
</evidence>
<dbReference type="EC" id="3.5.2.9" evidence="5"/>
<dbReference type="InterPro" id="IPR029000">
    <property type="entry name" value="Cyclophilin-like_dom_sf"/>
</dbReference>
<dbReference type="GO" id="GO:0017168">
    <property type="term" value="F:5-oxoprolinase (ATP-hydrolyzing) activity"/>
    <property type="evidence" value="ECO:0007669"/>
    <property type="project" value="UniProtKB-EC"/>
</dbReference>
<dbReference type="Pfam" id="PF02682">
    <property type="entry name" value="CT_C_D"/>
    <property type="match status" value="1"/>
</dbReference>